<evidence type="ECO:0000313" key="2">
    <source>
        <dbReference type="EMBL" id="NAS10610.1"/>
    </source>
</evidence>
<comment type="caution">
    <text evidence="2">The sequence shown here is derived from an EMBL/GenBank/DDBJ whole genome shotgun (WGS) entry which is preliminary data.</text>
</comment>
<reference evidence="2 3" key="1">
    <citation type="submission" date="2020-01" db="EMBL/GenBank/DDBJ databases">
        <title>Bacteria diversity of Porities sp.</title>
        <authorList>
            <person name="Wang G."/>
        </authorList>
    </citation>
    <scope>NUCLEOTIDE SEQUENCE [LARGE SCALE GENOMIC DNA]</scope>
    <source>
        <strain evidence="2 3">R33</strain>
    </source>
</reference>
<keyword evidence="1" id="KW-0732">Signal</keyword>
<dbReference type="RefSeq" id="WP_161433409.1">
    <property type="nucleotide sequence ID" value="NZ_WXYO01000001.1"/>
</dbReference>
<dbReference type="AlphaFoldDB" id="A0A6L9E7E0"/>
<accession>A0A6L9E7E0</accession>
<dbReference type="Pfam" id="PF10677">
    <property type="entry name" value="DUF2490"/>
    <property type="match status" value="1"/>
</dbReference>
<evidence type="ECO:0000313" key="3">
    <source>
        <dbReference type="Proteomes" id="UP000475249"/>
    </source>
</evidence>
<dbReference type="EMBL" id="WXYO01000001">
    <property type="protein sequence ID" value="NAS10610.1"/>
    <property type="molecule type" value="Genomic_DNA"/>
</dbReference>
<dbReference type="InterPro" id="IPR019619">
    <property type="entry name" value="DUF2490"/>
</dbReference>
<protein>
    <submittedName>
        <fullName evidence="2">DUF2490 domain-containing protein</fullName>
    </submittedName>
</protein>
<feature type="signal peptide" evidence="1">
    <location>
        <begin position="1"/>
        <end position="20"/>
    </location>
</feature>
<sequence length="258" mass="30397">MRSFVIAAALVLFLSGPSSYGQELPERVVNENAQFWISTNNLFRIASRWAILNDIHIRRNNFVADPNFYFLRFGGQYYLNANLRLAAGYAHLWLTPTGDWDNFQNENRIYQQLSLSRRYEKLNALFRIRIEQRFFNNVMDGQSLNDDFFVNRLRFLVSAGFPFKQDGPTELILANEIHLNFGEDVVFNTFNQNRLTVGIKHKLNKNWKVDCGYMMVYQQLAAGNVYNLNHTLRLFFYGSFDFRKNKNSPFDEIRHSEE</sequence>
<organism evidence="2 3">
    <name type="scientific">Poritiphilus flavus</name>
    <dbReference type="NCBI Taxonomy" id="2697053"/>
    <lineage>
        <taxon>Bacteria</taxon>
        <taxon>Pseudomonadati</taxon>
        <taxon>Bacteroidota</taxon>
        <taxon>Flavobacteriia</taxon>
        <taxon>Flavobacteriales</taxon>
        <taxon>Flavobacteriaceae</taxon>
        <taxon>Poritiphilus</taxon>
    </lineage>
</organism>
<keyword evidence="3" id="KW-1185">Reference proteome</keyword>
<evidence type="ECO:0000256" key="1">
    <source>
        <dbReference type="SAM" id="SignalP"/>
    </source>
</evidence>
<gene>
    <name evidence="2" type="ORF">GTQ38_01260</name>
</gene>
<proteinExistence type="predicted"/>
<dbReference type="Proteomes" id="UP000475249">
    <property type="component" value="Unassembled WGS sequence"/>
</dbReference>
<feature type="chain" id="PRO_5026780422" evidence="1">
    <location>
        <begin position="21"/>
        <end position="258"/>
    </location>
</feature>
<name>A0A6L9E7E0_9FLAO</name>